<evidence type="ECO:0000313" key="2">
    <source>
        <dbReference type="EMBL" id="MQX14285.1"/>
    </source>
</evidence>
<sequence>MHLQRPDAARPQPPSCPCRRQRNQDFPTCDSPIVRSAGITCRKSIGTEFLRGLTLCRNARPVRLLHDSLNRNRFTDKIMQKLKALQRPLRV</sequence>
<reference evidence="2 3" key="1">
    <citation type="journal article" date="2013" name="Genome Biol.">
        <title>Comparative genomics of the core and accessory genomes of 48 Sinorhizobium strains comprising five genospecies.</title>
        <authorList>
            <person name="Sugawara M."/>
            <person name="Epstein B."/>
            <person name="Badgley B.D."/>
            <person name="Unno T."/>
            <person name="Xu L."/>
            <person name="Reese J."/>
            <person name="Gyaneshwar P."/>
            <person name="Denny R."/>
            <person name="Mudge J."/>
            <person name="Bharti A.K."/>
            <person name="Farmer A.D."/>
            <person name="May G.D."/>
            <person name="Woodward J.E."/>
            <person name="Medigue C."/>
            <person name="Vallenet D."/>
            <person name="Lajus A."/>
            <person name="Rouy Z."/>
            <person name="Martinez-Vaz B."/>
            <person name="Tiffin P."/>
            <person name="Young N.D."/>
            <person name="Sadowsky M.J."/>
        </authorList>
    </citation>
    <scope>NUCLEOTIDE SEQUENCE [LARGE SCALE GENOMIC DNA]</scope>
    <source>
        <strain evidence="2 3">USDA4894</strain>
    </source>
</reference>
<gene>
    <name evidence="2" type="ORF">GHK62_05785</name>
</gene>
<evidence type="ECO:0000256" key="1">
    <source>
        <dbReference type="SAM" id="MobiDB-lite"/>
    </source>
</evidence>
<protein>
    <submittedName>
        <fullName evidence="2">Uncharacterized protein</fullName>
    </submittedName>
</protein>
<organism evidence="2 3">
    <name type="scientific">Sinorhizobium terangae</name>
    <dbReference type="NCBI Taxonomy" id="110322"/>
    <lineage>
        <taxon>Bacteria</taxon>
        <taxon>Pseudomonadati</taxon>
        <taxon>Pseudomonadota</taxon>
        <taxon>Alphaproteobacteria</taxon>
        <taxon>Hyphomicrobiales</taxon>
        <taxon>Rhizobiaceae</taxon>
        <taxon>Sinorhizobium/Ensifer group</taxon>
        <taxon>Sinorhizobium</taxon>
    </lineage>
</organism>
<dbReference type="EMBL" id="WITC01000027">
    <property type="protein sequence ID" value="MQX14285.1"/>
    <property type="molecule type" value="Genomic_DNA"/>
</dbReference>
<comment type="caution">
    <text evidence="2">The sequence shown here is derived from an EMBL/GenBank/DDBJ whole genome shotgun (WGS) entry which is preliminary data.</text>
</comment>
<dbReference type="Proteomes" id="UP000439983">
    <property type="component" value="Unassembled WGS sequence"/>
</dbReference>
<keyword evidence="3" id="KW-1185">Reference proteome</keyword>
<feature type="region of interest" description="Disordered" evidence="1">
    <location>
        <begin position="1"/>
        <end position="24"/>
    </location>
</feature>
<dbReference type="AlphaFoldDB" id="A0A6N7LBJ6"/>
<evidence type="ECO:0000313" key="3">
    <source>
        <dbReference type="Proteomes" id="UP000439983"/>
    </source>
</evidence>
<name>A0A6N7LBJ6_SINTE</name>
<proteinExistence type="predicted"/>
<accession>A0A6N7LBJ6</accession>